<name>A0A2J7QIF0_9NEOP</name>
<evidence type="ECO:0000313" key="3">
    <source>
        <dbReference type="Proteomes" id="UP000235965"/>
    </source>
</evidence>
<feature type="region of interest" description="Disordered" evidence="1">
    <location>
        <begin position="181"/>
        <end position="285"/>
    </location>
</feature>
<dbReference type="STRING" id="105785.A0A2J7QIF0"/>
<evidence type="ECO:0000256" key="1">
    <source>
        <dbReference type="SAM" id="MobiDB-lite"/>
    </source>
</evidence>
<feature type="compositionally biased region" description="Basic and acidic residues" evidence="1">
    <location>
        <begin position="184"/>
        <end position="200"/>
    </location>
</feature>
<feature type="compositionally biased region" description="Polar residues" evidence="1">
    <location>
        <begin position="203"/>
        <end position="224"/>
    </location>
</feature>
<protein>
    <submittedName>
        <fullName evidence="2">Uncharacterized protein</fullName>
    </submittedName>
</protein>
<evidence type="ECO:0000313" key="2">
    <source>
        <dbReference type="EMBL" id="PNF28364.1"/>
    </source>
</evidence>
<dbReference type="Proteomes" id="UP000235965">
    <property type="component" value="Unassembled WGS sequence"/>
</dbReference>
<keyword evidence="3" id="KW-1185">Reference proteome</keyword>
<organism evidence="2 3">
    <name type="scientific">Cryptotermes secundus</name>
    <dbReference type="NCBI Taxonomy" id="105785"/>
    <lineage>
        <taxon>Eukaryota</taxon>
        <taxon>Metazoa</taxon>
        <taxon>Ecdysozoa</taxon>
        <taxon>Arthropoda</taxon>
        <taxon>Hexapoda</taxon>
        <taxon>Insecta</taxon>
        <taxon>Pterygota</taxon>
        <taxon>Neoptera</taxon>
        <taxon>Polyneoptera</taxon>
        <taxon>Dictyoptera</taxon>
        <taxon>Blattodea</taxon>
        <taxon>Blattoidea</taxon>
        <taxon>Termitoidae</taxon>
        <taxon>Kalotermitidae</taxon>
        <taxon>Cryptotermitinae</taxon>
        <taxon>Cryptotermes</taxon>
    </lineage>
</organism>
<gene>
    <name evidence="2" type="ORF">B7P43_G17306</name>
</gene>
<feature type="compositionally biased region" description="Polar residues" evidence="1">
    <location>
        <begin position="264"/>
        <end position="285"/>
    </location>
</feature>
<dbReference type="AlphaFoldDB" id="A0A2J7QIF0"/>
<reference evidence="2 3" key="1">
    <citation type="submission" date="2017-12" db="EMBL/GenBank/DDBJ databases">
        <title>Hemimetabolous genomes reveal molecular basis of termite eusociality.</title>
        <authorList>
            <person name="Harrison M.C."/>
            <person name="Jongepier E."/>
            <person name="Robertson H.M."/>
            <person name="Arning N."/>
            <person name="Bitard-Feildel T."/>
            <person name="Chao H."/>
            <person name="Childers C.P."/>
            <person name="Dinh H."/>
            <person name="Doddapaneni H."/>
            <person name="Dugan S."/>
            <person name="Gowin J."/>
            <person name="Greiner C."/>
            <person name="Han Y."/>
            <person name="Hu H."/>
            <person name="Hughes D.S.T."/>
            <person name="Huylmans A.-K."/>
            <person name="Kemena C."/>
            <person name="Kremer L.P.M."/>
            <person name="Lee S.L."/>
            <person name="Lopez-Ezquerra A."/>
            <person name="Mallet L."/>
            <person name="Monroy-Kuhn J.M."/>
            <person name="Moser A."/>
            <person name="Murali S.C."/>
            <person name="Muzny D.M."/>
            <person name="Otani S."/>
            <person name="Piulachs M.-D."/>
            <person name="Poelchau M."/>
            <person name="Qu J."/>
            <person name="Schaub F."/>
            <person name="Wada-Katsumata A."/>
            <person name="Worley K.C."/>
            <person name="Xie Q."/>
            <person name="Ylla G."/>
            <person name="Poulsen M."/>
            <person name="Gibbs R.A."/>
            <person name="Schal C."/>
            <person name="Richards S."/>
            <person name="Belles X."/>
            <person name="Korb J."/>
            <person name="Bornberg-Bauer E."/>
        </authorList>
    </citation>
    <scope>NUCLEOTIDE SEQUENCE [LARGE SCALE GENOMIC DNA]</scope>
    <source>
        <tissue evidence="2">Whole body</tissue>
    </source>
</reference>
<comment type="caution">
    <text evidence="2">The sequence shown here is derived from an EMBL/GenBank/DDBJ whole genome shotgun (WGS) entry which is preliminary data.</text>
</comment>
<dbReference type="EMBL" id="NEVH01013600">
    <property type="protein sequence ID" value="PNF28364.1"/>
    <property type="molecule type" value="Genomic_DNA"/>
</dbReference>
<accession>A0A2J7QIF0</accession>
<proteinExistence type="predicted"/>
<sequence>MNDNVSRTVACNYLNGSDFPLPLFDEGTETNPVYHLRQLDEFMSLKNIPKTQQLAIACKSISGSLSRQWIATTRHALTDYASFRCAFLKTWWTGAEQGLVRCRLYQSKYNKQSGLSLSAHFLKYATSATYLEPRPTDSHIIEALRFHFPISVQKVMLSAPVHTISEALNLLKRVEVMESYEPQRSGENHNYNRQEPDKRNPPSRGNYNSHQGPQNVRNVHTSPQRRNNRYNNYHRRDNSYHEGRNQHADSNNRNNMNPRAPPFESNTGPARETQTIANPTVTSVN</sequence>
<feature type="compositionally biased region" description="Basic and acidic residues" evidence="1">
    <location>
        <begin position="234"/>
        <end position="247"/>
    </location>
</feature>
<dbReference type="InParanoid" id="A0A2J7QIF0"/>